<feature type="transmembrane region" description="Helical" evidence="7">
    <location>
        <begin position="152"/>
        <end position="173"/>
    </location>
</feature>
<dbReference type="Pfam" id="PF03601">
    <property type="entry name" value="Cons_hypoth698"/>
    <property type="match status" value="1"/>
</dbReference>
<protein>
    <submittedName>
        <fullName evidence="8">Uncharacterized membrane protein YadS</fullName>
    </submittedName>
</protein>
<evidence type="ECO:0000256" key="2">
    <source>
        <dbReference type="ARBA" id="ARBA00007977"/>
    </source>
</evidence>
<dbReference type="STRING" id="1137284.GCA_001418205_02139"/>
<feature type="transmembrane region" description="Helical" evidence="7">
    <location>
        <begin position="34"/>
        <end position="50"/>
    </location>
</feature>
<reference evidence="9" key="1">
    <citation type="submission" date="2015-08" db="EMBL/GenBank/DDBJ databases">
        <authorList>
            <person name="Varghese N."/>
        </authorList>
    </citation>
    <scope>NUCLEOTIDE SEQUENCE [LARGE SCALE GENOMIC DNA]</scope>
    <source>
        <strain evidence="9">JCM 18476</strain>
    </source>
</reference>
<evidence type="ECO:0000256" key="5">
    <source>
        <dbReference type="ARBA" id="ARBA00022989"/>
    </source>
</evidence>
<proteinExistence type="inferred from homology"/>
<evidence type="ECO:0000313" key="8">
    <source>
        <dbReference type="EMBL" id="CUB04275.1"/>
    </source>
</evidence>
<keyword evidence="3" id="KW-1003">Cell membrane</keyword>
<feature type="transmembrane region" description="Helical" evidence="7">
    <location>
        <begin position="185"/>
        <end position="206"/>
    </location>
</feature>
<dbReference type="EMBL" id="CYHG01000006">
    <property type="protein sequence ID" value="CUB04275.1"/>
    <property type="molecule type" value="Genomic_DNA"/>
</dbReference>
<gene>
    <name evidence="8" type="ORF">Ga0061065_10694</name>
</gene>
<keyword evidence="4 7" id="KW-0812">Transmembrane</keyword>
<dbReference type="PANTHER" id="PTHR30106">
    <property type="entry name" value="INNER MEMBRANE PROTEIN YEIH-RELATED"/>
    <property type="match status" value="1"/>
</dbReference>
<dbReference type="PANTHER" id="PTHR30106:SF2">
    <property type="entry name" value="UPF0324 INNER MEMBRANE PROTEIN YEIH"/>
    <property type="match status" value="1"/>
</dbReference>
<feature type="transmembrane region" description="Helical" evidence="7">
    <location>
        <begin position="248"/>
        <end position="266"/>
    </location>
</feature>
<evidence type="ECO:0000256" key="7">
    <source>
        <dbReference type="SAM" id="Phobius"/>
    </source>
</evidence>
<keyword evidence="9" id="KW-1185">Reference proteome</keyword>
<name>A0A0K6IMD4_9GAMM</name>
<dbReference type="Proteomes" id="UP000182769">
    <property type="component" value="Unassembled WGS sequence"/>
</dbReference>
<comment type="similarity">
    <text evidence="2">Belongs to the UPF0324 family.</text>
</comment>
<evidence type="ECO:0000256" key="4">
    <source>
        <dbReference type="ARBA" id="ARBA00022692"/>
    </source>
</evidence>
<sequence>MFNPMRIFAPKIPGIMLAIVMGLSAAFLSEHYGAPVMLMALLLGMSFNFMADEEKTCSGLEFTASTLLRTGVALLGARITISSLTDFGWPVLLCTGLLVLAVIMMGVVAGKLLKLPENMGLLAGCAVAICGASATAAVASVLPKNDNTNRSVVFTIVGITAMSTTAMIVYPMIANWIGLDERQTGFFLGATIHDVAQVVGAGYGVSEYTGDNATVVKLFRVAMLAPIVFVLALMLARKSQNQNVTKKFPVPPFLLVFIGLVVVNTMGGIPEIVIEFLAHLSRWCLVFAIAAIGMRTRLNKLKEVGMAPLLILVGETVFMAVGGAVLAYCFI</sequence>
<feature type="transmembrane region" description="Helical" evidence="7">
    <location>
        <begin position="121"/>
        <end position="140"/>
    </location>
</feature>
<feature type="transmembrane region" description="Helical" evidence="7">
    <location>
        <begin position="218"/>
        <end position="236"/>
    </location>
</feature>
<feature type="transmembrane region" description="Helical" evidence="7">
    <location>
        <begin position="306"/>
        <end position="328"/>
    </location>
</feature>
<dbReference type="GO" id="GO:0005886">
    <property type="term" value="C:plasma membrane"/>
    <property type="evidence" value="ECO:0007669"/>
    <property type="project" value="UniProtKB-SubCell"/>
</dbReference>
<dbReference type="OrthoDB" id="9805703at2"/>
<evidence type="ECO:0000256" key="1">
    <source>
        <dbReference type="ARBA" id="ARBA00004651"/>
    </source>
</evidence>
<accession>A0A0K6IMD4</accession>
<evidence type="ECO:0000256" key="6">
    <source>
        <dbReference type="ARBA" id="ARBA00023136"/>
    </source>
</evidence>
<keyword evidence="6 7" id="KW-0472">Membrane</keyword>
<comment type="subcellular location">
    <subcellularLocation>
        <location evidence="1">Cell membrane</location>
        <topology evidence="1">Multi-pass membrane protein</topology>
    </subcellularLocation>
</comment>
<feature type="transmembrane region" description="Helical" evidence="7">
    <location>
        <begin position="12"/>
        <end position="28"/>
    </location>
</feature>
<feature type="transmembrane region" description="Helical" evidence="7">
    <location>
        <begin position="272"/>
        <end position="294"/>
    </location>
</feature>
<feature type="transmembrane region" description="Helical" evidence="7">
    <location>
        <begin position="87"/>
        <end position="109"/>
    </location>
</feature>
<dbReference type="AlphaFoldDB" id="A0A0K6IMD4"/>
<evidence type="ECO:0000313" key="9">
    <source>
        <dbReference type="Proteomes" id="UP000182769"/>
    </source>
</evidence>
<keyword evidence="5 7" id="KW-1133">Transmembrane helix</keyword>
<dbReference type="RefSeq" id="WP_055463219.1">
    <property type="nucleotide sequence ID" value="NZ_CYHG01000006.1"/>
</dbReference>
<dbReference type="InterPro" id="IPR018383">
    <property type="entry name" value="UPF0324_pro"/>
</dbReference>
<organism evidence="8 9">
    <name type="scientific">Marinomonas fungiae</name>
    <dbReference type="NCBI Taxonomy" id="1137284"/>
    <lineage>
        <taxon>Bacteria</taxon>
        <taxon>Pseudomonadati</taxon>
        <taxon>Pseudomonadota</taxon>
        <taxon>Gammaproteobacteria</taxon>
        <taxon>Oceanospirillales</taxon>
        <taxon>Oceanospirillaceae</taxon>
        <taxon>Marinomonas</taxon>
    </lineage>
</organism>
<evidence type="ECO:0000256" key="3">
    <source>
        <dbReference type="ARBA" id="ARBA00022475"/>
    </source>
</evidence>